<keyword evidence="6" id="KW-0812">Transmembrane</keyword>
<feature type="domain" description="Receptor L-domain" evidence="7">
    <location>
        <begin position="120"/>
        <end position="207"/>
    </location>
</feature>
<comment type="subcellular location">
    <subcellularLocation>
        <location evidence="1">Secreted</location>
        <location evidence="1">Cell wall</location>
    </subcellularLocation>
</comment>
<keyword evidence="2" id="KW-0134">Cell wall</keyword>
<feature type="transmembrane region" description="Helical" evidence="6">
    <location>
        <begin position="12"/>
        <end position="36"/>
    </location>
</feature>
<dbReference type="PANTHER" id="PTHR31018:SF3">
    <property type="entry name" value="RECEPTOR PROTEIN-TYROSINE KINASE"/>
    <property type="match status" value="1"/>
</dbReference>
<dbReference type="Proteomes" id="UP001595719">
    <property type="component" value="Unassembled WGS sequence"/>
</dbReference>
<organism evidence="8 9">
    <name type="scientific">Flavobacterium quisquiliarum</name>
    <dbReference type="NCBI Taxonomy" id="1834436"/>
    <lineage>
        <taxon>Bacteria</taxon>
        <taxon>Pseudomonadati</taxon>
        <taxon>Bacteroidota</taxon>
        <taxon>Flavobacteriia</taxon>
        <taxon>Flavobacteriales</taxon>
        <taxon>Flavobacteriaceae</taxon>
        <taxon>Flavobacterium</taxon>
    </lineage>
</organism>
<gene>
    <name evidence="8" type="ORF">ACFOY0_19690</name>
</gene>
<reference evidence="9" key="1">
    <citation type="journal article" date="2019" name="Int. J. Syst. Evol. Microbiol.">
        <title>The Global Catalogue of Microorganisms (GCM) 10K type strain sequencing project: providing services to taxonomists for standard genome sequencing and annotation.</title>
        <authorList>
            <consortium name="The Broad Institute Genomics Platform"/>
            <consortium name="The Broad Institute Genome Sequencing Center for Infectious Disease"/>
            <person name="Wu L."/>
            <person name="Ma J."/>
        </authorList>
    </citation>
    <scope>NUCLEOTIDE SEQUENCE [LARGE SCALE GENOMIC DNA]</scope>
    <source>
        <strain evidence="9">CGMCC 1.15345</strain>
    </source>
</reference>
<evidence type="ECO:0000256" key="2">
    <source>
        <dbReference type="ARBA" id="ARBA00022512"/>
    </source>
</evidence>
<dbReference type="InterPro" id="IPR051648">
    <property type="entry name" value="CWI-Assembly_Regulator"/>
</dbReference>
<proteinExistence type="predicted"/>
<keyword evidence="5" id="KW-0325">Glycoprotein</keyword>
<dbReference type="Pfam" id="PF01030">
    <property type="entry name" value="Recep_L_domain"/>
    <property type="match status" value="1"/>
</dbReference>
<dbReference type="RefSeq" id="WP_179001884.1">
    <property type="nucleotide sequence ID" value="NZ_JBHSCO010000006.1"/>
</dbReference>
<evidence type="ECO:0000256" key="6">
    <source>
        <dbReference type="SAM" id="Phobius"/>
    </source>
</evidence>
<dbReference type="Gene3D" id="3.80.20.20">
    <property type="entry name" value="Receptor L-domain"/>
    <property type="match status" value="1"/>
</dbReference>
<evidence type="ECO:0000256" key="3">
    <source>
        <dbReference type="ARBA" id="ARBA00022525"/>
    </source>
</evidence>
<protein>
    <recommendedName>
        <fullName evidence="7">Receptor L-domain domain-containing protein</fullName>
    </recommendedName>
</protein>
<evidence type="ECO:0000256" key="4">
    <source>
        <dbReference type="ARBA" id="ARBA00022729"/>
    </source>
</evidence>
<dbReference type="InterPro" id="IPR036941">
    <property type="entry name" value="Rcpt_L-dom_sf"/>
</dbReference>
<keyword evidence="3" id="KW-0964">Secreted</keyword>
<evidence type="ECO:0000313" key="9">
    <source>
        <dbReference type="Proteomes" id="UP001595719"/>
    </source>
</evidence>
<evidence type="ECO:0000256" key="5">
    <source>
        <dbReference type="ARBA" id="ARBA00023180"/>
    </source>
</evidence>
<evidence type="ECO:0000313" key="8">
    <source>
        <dbReference type="EMBL" id="MFC4393225.1"/>
    </source>
</evidence>
<keyword evidence="9" id="KW-1185">Reference proteome</keyword>
<dbReference type="InterPro" id="IPR000494">
    <property type="entry name" value="Rcpt_L-dom"/>
</dbReference>
<name>A0ABV8WAQ4_9FLAO</name>
<dbReference type="EMBL" id="JBHSCO010000006">
    <property type="protein sequence ID" value="MFC4393225.1"/>
    <property type="molecule type" value="Genomic_DNA"/>
</dbReference>
<keyword evidence="4" id="KW-0732">Signal</keyword>
<keyword evidence="6" id="KW-1133">Transmembrane helix</keyword>
<dbReference type="SUPFAM" id="SSF52058">
    <property type="entry name" value="L domain-like"/>
    <property type="match status" value="1"/>
</dbReference>
<dbReference type="PANTHER" id="PTHR31018">
    <property type="entry name" value="SPORULATION-SPECIFIC PROTEIN-RELATED"/>
    <property type="match status" value="1"/>
</dbReference>
<comment type="caution">
    <text evidence="8">The sequence shown here is derived from an EMBL/GenBank/DDBJ whole genome shotgun (WGS) entry which is preliminary data.</text>
</comment>
<evidence type="ECO:0000256" key="1">
    <source>
        <dbReference type="ARBA" id="ARBA00004191"/>
    </source>
</evidence>
<accession>A0ABV8WAQ4</accession>
<evidence type="ECO:0000259" key="7">
    <source>
        <dbReference type="Pfam" id="PF01030"/>
    </source>
</evidence>
<sequence>MAVTAIILKNKIILFFTTLLLMTLLFFTASFIETYWGMENLSERMSNGASNEKIETMNLEIAKTDKVFKGNINLKTQKEVDDFGQNKYTYINGNLIIGDTLSSDLSKEIQNLNALSSIQKINGELLVLKLKNLESVKGLTNLEQVNGHFTISGCELKKISGFDKLTTVNGDITFGNNSGKYTENPLIEISGFNNLVKAKKIFIIGNSGLQTLDGFNQIKETQTVMIMNSDIKTLNCFKNLQTVHENFSVEYSDLLTSISLEKLETVNGFFALNENKTINGNITFPNLKVIKLLYFFQNKSFENYCPFSRLLKENKIEKIELQGNKSNPSKEQIITNCK</sequence>
<keyword evidence="6" id="KW-0472">Membrane</keyword>